<accession>A0A1Y2T7L1</accession>
<organism evidence="10 11">
    <name type="scientific">Symbiobacterium thermophilum</name>
    <dbReference type="NCBI Taxonomy" id="2734"/>
    <lineage>
        <taxon>Bacteria</taxon>
        <taxon>Bacillati</taxon>
        <taxon>Bacillota</taxon>
        <taxon>Clostridia</taxon>
        <taxon>Eubacteriales</taxon>
        <taxon>Symbiobacteriaceae</taxon>
        <taxon>Symbiobacterium</taxon>
    </lineage>
</organism>
<keyword evidence="3" id="KW-0813">Transport</keyword>
<dbReference type="GO" id="GO:0015385">
    <property type="term" value="F:sodium:proton antiporter activity"/>
    <property type="evidence" value="ECO:0007669"/>
    <property type="project" value="TreeGrafter"/>
</dbReference>
<evidence type="ECO:0000256" key="9">
    <source>
        <dbReference type="SAM" id="Phobius"/>
    </source>
</evidence>
<evidence type="ECO:0000256" key="3">
    <source>
        <dbReference type="ARBA" id="ARBA00022448"/>
    </source>
</evidence>
<evidence type="ECO:0000256" key="5">
    <source>
        <dbReference type="ARBA" id="ARBA00022692"/>
    </source>
</evidence>
<dbReference type="AlphaFoldDB" id="A0A1Y2T7L1"/>
<evidence type="ECO:0008006" key="12">
    <source>
        <dbReference type="Google" id="ProtNLM"/>
    </source>
</evidence>
<evidence type="ECO:0000256" key="4">
    <source>
        <dbReference type="ARBA" id="ARBA00022475"/>
    </source>
</evidence>
<evidence type="ECO:0000313" key="11">
    <source>
        <dbReference type="Proteomes" id="UP000194267"/>
    </source>
</evidence>
<proteinExistence type="inferred from homology"/>
<protein>
    <recommendedName>
        <fullName evidence="12">Cation:proton antiporter</fullName>
    </recommendedName>
</protein>
<dbReference type="Proteomes" id="UP000194267">
    <property type="component" value="Unassembled WGS sequence"/>
</dbReference>
<feature type="transmembrane region" description="Helical" evidence="9">
    <location>
        <begin position="61"/>
        <end position="80"/>
    </location>
</feature>
<keyword evidence="4" id="KW-1003">Cell membrane</keyword>
<comment type="subcellular location">
    <subcellularLocation>
        <location evidence="1">Cell membrane</location>
        <topology evidence="1">Multi-pass membrane protein</topology>
    </subcellularLocation>
</comment>
<feature type="transmembrane region" description="Helical" evidence="9">
    <location>
        <begin position="35"/>
        <end position="55"/>
    </location>
</feature>
<dbReference type="Pfam" id="PF04066">
    <property type="entry name" value="MrpF_PhaF"/>
    <property type="match status" value="1"/>
</dbReference>
<sequence length="117" mass="11992">MMLQAVLWISLVGMVVSLGFAAYRTFAGPTVPDRIAAIDAFGTVLIQTLIVGAILLTDPQYLAYAVVLAAINYVSTVALGKYLQRGGVIGHGDSHQRVAPAGDRGGGAGDAGAHPDA</sequence>
<keyword evidence="5 9" id="KW-0812">Transmembrane</keyword>
<reference evidence="11" key="1">
    <citation type="submission" date="2016-04" db="EMBL/GenBank/DDBJ databases">
        <authorList>
            <person name="Antunes L.P."/>
            <person name="Martins L.F."/>
            <person name="Pereira R.V."/>
            <person name="Thomas A.M."/>
            <person name="Barbosa D."/>
            <person name="Nascimento L."/>
            <person name="Silva G.M."/>
            <person name="Condomitti G.W."/>
            <person name="Digiampietri L.A."/>
            <person name="Lombardi K.C."/>
            <person name="Ramos P.L."/>
            <person name="Quaggio R.B."/>
            <person name="Oliveira J.C."/>
            <person name="Pascon R.C."/>
            <person name="Cruz J.B."/>
            <person name="Silva A.M."/>
            <person name="Setubal J.C."/>
        </authorList>
    </citation>
    <scope>NUCLEOTIDE SEQUENCE [LARGE SCALE GENOMIC DNA]</scope>
</reference>
<feature type="transmembrane region" description="Helical" evidence="9">
    <location>
        <begin position="6"/>
        <end position="23"/>
    </location>
</feature>
<feature type="region of interest" description="Disordered" evidence="8">
    <location>
        <begin position="94"/>
        <end position="117"/>
    </location>
</feature>
<dbReference type="EMBL" id="LWLV01000010">
    <property type="protein sequence ID" value="OTA42299.1"/>
    <property type="molecule type" value="Genomic_DNA"/>
</dbReference>
<evidence type="ECO:0000313" key="10">
    <source>
        <dbReference type="EMBL" id="OTA42299.1"/>
    </source>
</evidence>
<name>A0A1Y2T7L1_SYMTR</name>
<comment type="caution">
    <text evidence="10">The sequence shown here is derived from an EMBL/GenBank/DDBJ whole genome shotgun (WGS) entry which is preliminary data.</text>
</comment>
<evidence type="ECO:0000256" key="7">
    <source>
        <dbReference type="ARBA" id="ARBA00023136"/>
    </source>
</evidence>
<comment type="similarity">
    <text evidence="2">Belongs to the CPA3 antiporters (TC 2.A.63) subunit F family.</text>
</comment>
<dbReference type="PANTHER" id="PTHR34702">
    <property type="entry name" value="NA(+)/H(+) ANTIPORTER SUBUNIT F1"/>
    <property type="match status" value="1"/>
</dbReference>
<evidence type="ECO:0000256" key="2">
    <source>
        <dbReference type="ARBA" id="ARBA00009212"/>
    </source>
</evidence>
<dbReference type="PANTHER" id="PTHR34702:SF1">
    <property type="entry name" value="NA(+)_H(+) ANTIPORTER SUBUNIT F"/>
    <property type="match status" value="1"/>
</dbReference>
<dbReference type="InterPro" id="IPR007208">
    <property type="entry name" value="MrpF/PhaF-like"/>
</dbReference>
<evidence type="ECO:0000256" key="1">
    <source>
        <dbReference type="ARBA" id="ARBA00004651"/>
    </source>
</evidence>
<dbReference type="GO" id="GO:0005886">
    <property type="term" value="C:plasma membrane"/>
    <property type="evidence" value="ECO:0007669"/>
    <property type="project" value="UniProtKB-SubCell"/>
</dbReference>
<gene>
    <name evidence="10" type="ORF">A6D92_00265</name>
</gene>
<keyword evidence="6 9" id="KW-1133">Transmembrane helix</keyword>
<evidence type="ECO:0000256" key="6">
    <source>
        <dbReference type="ARBA" id="ARBA00022989"/>
    </source>
</evidence>
<keyword evidence="7 9" id="KW-0472">Membrane</keyword>
<evidence type="ECO:0000256" key="8">
    <source>
        <dbReference type="SAM" id="MobiDB-lite"/>
    </source>
</evidence>